<sequence length="322" mass="35457">MRQLQTILAVIEPHEMRQVALERALAIAQASGRHHAKIVAVMPTERALINKERLEQDDAEDKPNLTAPAESLKRHLRWLQAYLNINAMGYDVTARVIPPQETGKGITALAKEVGADFIIKAADEHKFLGSVFNPPLDLQLLRHSPVPVLIAKGHIWHPTGKIAVALDMSDPADLQLRQLNMRLLREAQELSQLTRCQIHLLNSIAPVVPPSSIDMPGFTPDLVGEEALKESCRNVLSFASRHRISPDNCHIREGQADSVIPSMCAELNPTCLFIGTSARKGLAVALIGNICERVVDELACDVVVITPKAVRERIPFAQEIKG</sequence>
<feature type="domain" description="UspA" evidence="5">
    <location>
        <begin position="5"/>
        <end position="152"/>
    </location>
</feature>
<dbReference type="AlphaFoldDB" id="A0A9E2NS58"/>
<evidence type="ECO:0000256" key="3">
    <source>
        <dbReference type="ARBA" id="ARBA00022490"/>
    </source>
</evidence>
<comment type="subcellular location">
    <subcellularLocation>
        <location evidence="1">Cytoplasm</location>
    </subcellularLocation>
</comment>
<dbReference type="PANTHER" id="PTHR47892">
    <property type="entry name" value="UNIVERSAL STRESS PROTEIN E"/>
    <property type="match status" value="1"/>
</dbReference>
<dbReference type="Proteomes" id="UP000824150">
    <property type="component" value="Unassembled WGS sequence"/>
</dbReference>
<reference evidence="6" key="1">
    <citation type="journal article" date="2021" name="PeerJ">
        <title>Extensive microbial diversity within the chicken gut microbiome revealed by metagenomics and culture.</title>
        <authorList>
            <person name="Gilroy R."/>
            <person name="Ravi A."/>
            <person name="Getino M."/>
            <person name="Pursley I."/>
            <person name="Horton D.L."/>
            <person name="Alikhan N.F."/>
            <person name="Baker D."/>
            <person name="Gharbi K."/>
            <person name="Hall N."/>
            <person name="Watson M."/>
            <person name="Adriaenssens E.M."/>
            <person name="Foster-Nyarko E."/>
            <person name="Jarju S."/>
            <person name="Secka A."/>
            <person name="Antonio M."/>
            <person name="Oren A."/>
            <person name="Chaudhuri R.R."/>
            <person name="La Ragione R."/>
            <person name="Hildebrand F."/>
            <person name="Pallen M.J."/>
        </authorList>
    </citation>
    <scope>NUCLEOTIDE SEQUENCE</scope>
    <source>
        <strain evidence="6">687</strain>
    </source>
</reference>
<dbReference type="PANTHER" id="PTHR47892:SF1">
    <property type="entry name" value="UNIVERSAL STRESS PROTEIN E"/>
    <property type="match status" value="1"/>
</dbReference>
<dbReference type="Gene3D" id="3.40.50.12370">
    <property type="match status" value="1"/>
</dbReference>
<feature type="domain" description="UspA" evidence="5">
    <location>
        <begin position="181"/>
        <end position="305"/>
    </location>
</feature>
<comment type="similarity">
    <text evidence="2">Belongs to the universal stress protein A family.</text>
</comment>
<evidence type="ECO:0000256" key="2">
    <source>
        <dbReference type="ARBA" id="ARBA00008791"/>
    </source>
</evidence>
<organism evidence="6 7">
    <name type="scientific">Candidatus Anaerobiospirillum merdipullorum</name>
    <dbReference type="NCBI Taxonomy" id="2838450"/>
    <lineage>
        <taxon>Bacteria</taxon>
        <taxon>Pseudomonadati</taxon>
        <taxon>Pseudomonadota</taxon>
        <taxon>Gammaproteobacteria</taxon>
        <taxon>Aeromonadales</taxon>
        <taxon>Succinivibrionaceae</taxon>
        <taxon>Anaerobiospirillum</taxon>
    </lineage>
</organism>
<dbReference type="EMBL" id="JAHLFG010000058">
    <property type="protein sequence ID" value="MBU3826866.1"/>
    <property type="molecule type" value="Genomic_DNA"/>
</dbReference>
<dbReference type="Pfam" id="PF00582">
    <property type="entry name" value="Usp"/>
    <property type="match status" value="2"/>
</dbReference>
<comment type="function">
    <text evidence="4">Required for resistance to DNA-damaging agents.</text>
</comment>
<evidence type="ECO:0000256" key="1">
    <source>
        <dbReference type="ARBA" id="ARBA00004496"/>
    </source>
</evidence>
<comment type="caution">
    <text evidence="6">The sequence shown here is derived from an EMBL/GenBank/DDBJ whole genome shotgun (WGS) entry which is preliminary data.</text>
</comment>
<name>A0A9E2NS58_9GAMM</name>
<evidence type="ECO:0000313" key="6">
    <source>
        <dbReference type="EMBL" id="MBU3826866.1"/>
    </source>
</evidence>
<dbReference type="InterPro" id="IPR006016">
    <property type="entry name" value="UspA"/>
</dbReference>
<evidence type="ECO:0000313" key="7">
    <source>
        <dbReference type="Proteomes" id="UP000824150"/>
    </source>
</evidence>
<proteinExistence type="inferred from homology"/>
<keyword evidence="3" id="KW-0963">Cytoplasm</keyword>
<dbReference type="SUPFAM" id="SSF52402">
    <property type="entry name" value="Adenine nucleotide alpha hydrolases-like"/>
    <property type="match status" value="2"/>
</dbReference>
<protein>
    <submittedName>
        <fullName evidence="6">Universal stress protein</fullName>
    </submittedName>
</protein>
<dbReference type="GO" id="GO:0005737">
    <property type="term" value="C:cytoplasm"/>
    <property type="evidence" value="ECO:0007669"/>
    <property type="project" value="UniProtKB-SubCell"/>
</dbReference>
<evidence type="ECO:0000256" key="4">
    <source>
        <dbReference type="ARBA" id="ARBA00037131"/>
    </source>
</evidence>
<reference evidence="6" key="2">
    <citation type="submission" date="2021-04" db="EMBL/GenBank/DDBJ databases">
        <authorList>
            <person name="Gilroy R."/>
        </authorList>
    </citation>
    <scope>NUCLEOTIDE SEQUENCE</scope>
    <source>
        <strain evidence="6">687</strain>
    </source>
</reference>
<evidence type="ECO:0000259" key="5">
    <source>
        <dbReference type="Pfam" id="PF00582"/>
    </source>
</evidence>
<accession>A0A9E2NS58</accession>
<gene>
    <name evidence="6" type="ORF">IAA31_05195</name>
</gene>